<dbReference type="AlphaFoldDB" id="A0A1R0GYM1"/>
<protein>
    <submittedName>
        <fullName evidence="1">Uncharacterized protein</fullName>
    </submittedName>
</protein>
<reference evidence="1 2" key="1">
    <citation type="journal article" date="2016" name="Mol. Biol. Evol.">
        <title>Genome-Wide Survey of Gut Fungi (Harpellales) Reveals the First Horizontally Transferred Ubiquitin Gene from a Mosquito Host.</title>
        <authorList>
            <person name="Wang Y."/>
            <person name="White M.M."/>
            <person name="Kvist S."/>
            <person name="Moncalvo J.M."/>
        </authorList>
    </citation>
    <scope>NUCLEOTIDE SEQUENCE [LARGE SCALE GENOMIC DNA]</scope>
    <source>
        <strain evidence="1 2">ALG-7-W6</strain>
    </source>
</reference>
<keyword evidence="2" id="KW-1185">Reference proteome</keyword>
<sequence>MSGELYWEKTVDVAGTFPKHTEIMDDDGDPEEARNLKPIVMEEQAESMERSIVFSGNAENKHIYCI</sequence>
<proteinExistence type="predicted"/>
<evidence type="ECO:0000313" key="2">
    <source>
        <dbReference type="Proteomes" id="UP000187455"/>
    </source>
</evidence>
<organism evidence="1 2">
    <name type="scientific">Smittium mucronatum</name>
    <dbReference type="NCBI Taxonomy" id="133383"/>
    <lineage>
        <taxon>Eukaryota</taxon>
        <taxon>Fungi</taxon>
        <taxon>Fungi incertae sedis</taxon>
        <taxon>Zoopagomycota</taxon>
        <taxon>Kickxellomycotina</taxon>
        <taxon>Harpellomycetes</taxon>
        <taxon>Harpellales</taxon>
        <taxon>Legeriomycetaceae</taxon>
        <taxon>Smittium</taxon>
    </lineage>
</organism>
<evidence type="ECO:0000313" key="1">
    <source>
        <dbReference type="EMBL" id="OLY81945.1"/>
    </source>
</evidence>
<comment type="caution">
    <text evidence="1">The sequence shown here is derived from an EMBL/GenBank/DDBJ whole genome shotgun (WGS) entry which is preliminary data.</text>
</comment>
<gene>
    <name evidence="1" type="ORF">AYI68_g3942</name>
</gene>
<accession>A0A1R0GYM1</accession>
<name>A0A1R0GYM1_9FUNG</name>
<dbReference type="EMBL" id="LSSL01002058">
    <property type="protein sequence ID" value="OLY81945.1"/>
    <property type="molecule type" value="Genomic_DNA"/>
</dbReference>
<dbReference type="Proteomes" id="UP000187455">
    <property type="component" value="Unassembled WGS sequence"/>
</dbReference>